<dbReference type="Proteomes" id="UP001597351">
    <property type="component" value="Unassembled WGS sequence"/>
</dbReference>
<keyword evidence="6" id="KW-1185">Reference proteome</keyword>
<proteinExistence type="predicted"/>
<accession>A0ABW4TTV6</accession>
<evidence type="ECO:0000256" key="1">
    <source>
        <dbReference type="ARBA" id="ARBA00023015"/>
    </source>
</evidence>
<evidence type="ECO:0000313" key="6">
    <source>
        <dbReference type="Proteomes" id="UP001597351"/>
    </source>
</evidence>
<evidence type="ECO:0000256" key="2">
    <source>
        <dbReference type="ARBA" id="ARBA00023125"/>
    </source>
</evidence>
<dbReference type="EMBL" id="JBHUGD010000004">
    <property type="protein sequence ID" value="MFD1949006.1"/>
    <property type="molecule type" value="Genomic_DNA"/>
</dbReference>
<dbReference type="GO" id="GO:0003677">
    <property type="term" value="F:DNA binding"/>
    <property type="evidence" value="ECO:0007669"/>
    <property type="project" value="UniProtKB-KW"/>
</dbReference>
<name>A0ABW4TTV6_9ACTN</name>
<dbReference type="PROSITE" id="PS50043">
    <property type="entry name" value="HTH_LUXR_2"/>
    <property type="match status" value="1"/>
</dbReference>
<keyword evidence="3" id="KW-0804">Transcription</keyword>
<reference evidence="6" key="1">
    <citation type="journal article" date="2019" name="Int. J. Syst. Evol. Microbiol.">
        <title>The Global Catalogue of Microorganisms (GCM) 10K type strain sequencing project: providing services to taxonomists for standard genome sequencing and annotation.</title>
        <authorList>
            <consortium name="The Broad Institute Genomics Platform"/>
            <consortium name="The Broad Institute Genome Sequencing Center for Infectious Disease"/>
            <person name="Wu L."/>
            <person name="Ma J."/>
        </authorList>
    </citation>
    <scope>NUCLEOTIDE SEQUENCE [LARGE SCALE GENOMIC DNA]</scope>
    <source>
        <strain evidence="6">CGMCC 1.12477</strain>
    </source>
</reference>
<comment type="caution">
    <text evidence="5">The sequence shown here is derived from an EMBL/GenBank/DDBJ whole genome shotgun (WGS) entry which is preliminary data.</text>
</comment>
<dbReference type="Pfam" id="PF00196">
    <property type="entry name" value="GerE"/>
    <property type="match status" value="1"/>
</dbReference>
<dbReference type="InterPro" id="IPR011006">
    <property type="entry name" value="CheY-like_superfamily"/>
</dbReference>
<dbReference type="SMART" id="SM00421">
    <property type="entry name" value="HTH_LUXR"/>
    <property type="match status" value="1"/>
</dbReference>
<dbReference type="PANTHER" id="PTHR44688">
    <property type="entry name" value="DNA-BINDING TRANSCRIPTIONAL ACTIVATOR DEVR_DOSR"/>
    <property type="match status" value="1"/>
</dbReference>
<evidence type="ECO:0000256" key="3">
    <source>
        <dbReference type="ARBA" id="ARBA00023163"/>
    </source>
</evidence>
<dbReference type="CDD" id="cd06170">
    <property type="entry name" value="LuxR_C_like"/>
    <property type="match status" value="1"/>
</dbReference>
<dbReference type="InterPro" id="IPR000792">
    <property type="entry name" value="Tscrpt_reg_LuxR_C"/>
</dbReference>
<dbReference type="SUPFAM" id="SSF52172">
    <property type="entry name" value="CheY-like"/>
    <property type="match status" value="1"/>
</dbReference>
<feature type="domain" description="HTH luxR-type" evidence="4">
    <location>
        <begin position="138"/>
        <end position="203"/>
    </location>
</feature>
<keyword evidence="2 5" id="KW-0238">DNA-binding</keyword>
<sequence>MNQTTARPPLRLALAHECDLVTRGFHEMLAPYSARVVVTPPERDGEPFRDVDLTLHDPSSGVQEPASVSLLPAHRFAGRMVVYTWNPRPDLVNEFLACGAAGVIAKTVSAPTLVAALEAVHRGEQVVEYGVTTPLRRRAGQDQLLTPREEQVIRLITLGLDNASITRELSLSINSVKSYVRSGYRKMGVTSRSQAVLWGVRHGLLEASPESPHTSTSSEAPVLTG</sequence>
<evidence type="ECO:0000259" key="4">
    <source>
        <dbReference type="PROSITE" id="PS50043"/>
    </source>
</evidence>
<dbReference type="Gene3D" id="3.40.50.2300">
    <property type="match status" value="1"/>
</dbReference>
<dbReference type="PRINTS" id="PR00038">
    <property type="entry name" value="HTHLUXR"/>
</dbReference>
<protein>
    <submittedName>
        <fullName evidence="5">DNA-binding response regulator</fullName>
    </submittedName>
</protein>
<dbReference type="PANTHER" id="PTHR44688:SF16">
    <property type="entry name" value="DNA-BINDING TRANSCRIPTIONAL ACTIVATOR DEVR_DOSR"/>
    <property type="match status" value="1"/>
</dbReference>
<dbReference type="InterPro" id="IPR016032">
    <property type="entry name" value="Sig_transdc_resp-reg_C-effctor"/>
</dbReference>
<dbReference type="RefSeq" id="WP_343921274.1">
    <property type="nucleotide sequence ID" value="NZ_BAAAJT010000003.1"/>
</dbReference>
<gene>
    <name evidence="5" type="ORF">ACFSDE_19535</name>
</gene>
<dbReference type="SUPFAM" id="SSF46894">
    <property type="entry name" value="C-terminal effector domain of the bipartite response regulators"/>
    <property type="match status" value="1"/>
</dbReference>
<organism evidence="5 6">
    <name type="scientific">Nocardioides aestuarii</name>
    <dbReference type="NCBI Taxonomy" id="252231"/>
    <lineage>
        <taxon>Bacteria</taxon>
        <taxon>Bacillati</taxon>
        <taxon>Actinomycetota</taxon>
        <taxon>Actinomycetes</taxon>
        <taxon>Propionibacteriales</taxon>
        <taxon>Nocardioidaceae</taxon>
        <taxon>Nocardioides</taxon>
    </lineage>
</organism>
<keyword evidence="1" id="KW-0805">Transcription regulation</keyword>
<evidence type="ECO:0000313" key="5">
    <source>
        <dbReference type="EMBL" id="MFD1949006.1"/>
    </source>
</evidence>